<feature type="transmembrane region" description="Helical" evidence="1">
    <location>
        <begin position="80"/>
        <end position="99"/>
    </location>
</feature>
<evidence type="ECO:0000313" key="2">
    <source>
        <dbReference type="EMBL" id="GAA0310464.1"/>
    </source>
</evidence>
<feature type="transmembrane region" description="Helical" evidence="1">
    <location>
        <begin position="197"/>
        <end position="217"/>
    </location>
</feature>
<dbReference type="EMBL" id="BAAABL010000081">
    <property type="protein sequence ID" value="GAA0310464.1"/>
    <property type="molecule type" value="Genomic_DNA"/>
</dbReference>
<keyword evidence="3" id="KW-1185">Reference proteome</keyword>
<feature type="transmembrane region" description="Helical" evidence="1">
    <location>
        <begin position="166"/>
        <end position="185"/>
    </location>
</feature>
<comment type="caution">
    <text evidence="2">The sequence shown here is derived from an EMBL/GenBank/DDBJ whole genome shotgun (WGS) entry which is preliminary data.</text>
</comment>
<dbReference type="RefSeq" id="WP_211312021.1">
    <property type="nucleotide sequence ID" value="NZ_BAAABL010000081.1"/>
</dbReference>
<evidence type="ECO:0000313" key="3">
    <source>
        <dbReference type="Proteomes" id="UP001500837"/>
    </source>
</evidence>
<evidence type="ECO:0000256" key="1">
    <source>
        <dbReference type="SAM" id="Phobius"/>
    </source>
</evidence>
<feature type="transmembrane region" description="Helical" evidence="1">
    <location>
        <begin position="308"/>
        <end position="329"/>
    </location>
</feature>
<organism evidence="2 3">
    <name type="scientific">Halarchaeum salinum</name>
    <dbReference type="NCBI Taxonomy" id="489912"/>
    <lineage>
        <taxon>Archaea</taxon>
        <taxon>Methanobacteriati</taxon>
        <taxon>Methanobacteriota</taxon>
        <taxon>Stenosarchaea group</taxon>
        <taxon>Halobacteria</taxon>
        <taxon>Halobacteriales</taxon>
        <taxon>Halobacteriaceae</taxon>
    </lineage>
</organism>
<reference evidence="2 3" key="1">
    <citation type="journal article" date="2019" name="Int. J. Syst. Evol. Microbiol.">
        <title>The Global Catalogue of Microorganisms (GCM) 10K type strain sequencing project: providing services to taxonomists for standard genome sequencing and annotation.</title>
        <authorList>
            <consortium name="The Broad Institute Genomics Platform"/>
            <consortium name="The Broad Institute Genome Sequencing Center for Infectious Disease"/>
            <person name="Wu L."/>
            <person name="Ma J."/>
        </authorList>
    </citation>
    <scope>NUCLEOTIDE SEQUENCE [LARGE SCALE GENOMIC DNA]</scope>
    <source>
        <strain evidence="2 3">JCM 16330</strain>
    </source>
</reference>
<proteinExistence type="predicted"/>
<feature type="transmembrane region" description="Helical" evidence="1">
    <location>
        <begin position="111"/>
        <end position="131"/>
    </location>
</feature>
<feature type="transmembrane region" description="Helical" evidence="1">
    <location>
        <begin position="435"/>
        <end position="454"/>
    </location>
</feature>
<dbReference type="AlphaFoldDB" id="A0AAV3SAQ4"/>
<keyword evidence="1" id="KW-1133">Transmembrane helix</keyword>
<sequence>MRHVSHRLLVGLVGLFVFATSASAHQIQASRFAAPVPLAYLYAGAAVTVLVTAVASARLVSDAATRERTRTLLETRETTVLVALVQLLAVAGFALLLYRGVVGRQVRASNVATLVTWALAFDGLALVAAALGSPWRAIAPWNAVYDWLCRLEGRTLALVERDIPRLGGWPALVGFLLVVGVLENLSVLPESPSKTAALLAGYALWMLGGLLLVGPAWREHADPIGVFLALIERVAPVFVHCDGGRLRATLRAPWAACARPVSSLGRVAFVVAAVYTISFDGFTSTAAFRALLFWTHDALGVPYGGVGIALYLVGLLAFLVAFALTAALVERLGEGGGTNVAAAARRIAPSVLPIAVAYEFAHYGTYVVTSAARVLELALGGVGTQASFAPLAWLSVPTYWGFEVVVIVLGHVVAVVAAHYATLARYDDRTRAWRAHAPLVALMVAYTVLSLWIVSQPVVM</sequence>
<gene>
    <name evidence="2" type="ORF">GCM10009066_24730</name>
</gene>
<feature type="transmembrane region" description="Helical" evidence="1">
    <location>
        <begin position="267"/>
        <end position="288"/>
    </location>
</feature>
<feature type="transmembrane region" description="Helical" evidence="1">
    <location>
        <begin position="399"/>
        <end position="423"/>
    </location>
</feature>
<protein>
    <submittedName>
        <fullName evidence="2">Uncharacterized protein</fullName>
    </submittedName>
</protein>
<feature type="transmembrane region" description="Helical" evidence="1">
    <location>
        <begin position="40"/>
        <end position="60"/>
    </location>
</feature>
<keyword evidence="1" id="KW-0812">Transmembrane</keyword>
<accession>A0AAV3SAQ4</accession>
<name>A0AAV3SAQ4_9EURY</name>
<keyword evidence="1" id="KW-0472">Membrane</keyword>
<dbReference type="Proteomes" id="UP001500837">
    <property type="component" value="Unassembled WGS sequence"/>
</dbReference>